<dbReference type="PANTHER" id="PTHR43352">
    <property type="entry name" value="ACETYL-COA SYNTHETASE"/>
    <property type="match status" value="1"/>
</dbReference>
<dbReference type="EMBL" id="CP018076">
    <property type="protein sequence ID" value="APE43337.1"/>
    <property type="molecule type" value="Genomic_DNA"/>
</dbReference>
<dbReference type="PANTHER" id="PTHR43352:SF1">
    <property type="entry name" value="ANTHRANILATE--COA LIGASE"/>
    <property type="match status" value="1"/>
</dbReference>
<feature type="domain" description="AMP-binding enzyme C-terminal" evidence="3">
    <location>
        <begin position="410"/>
        <end position="483"/>
    </location>
</feature>
<dbReference type="Pfam" id="PF00501">
    <property type="entry name" value="AMP-binding"/>
    <property type="match status" value="1"/>
</dbReference>
<accession>A0A1J0WG96</accession>
<dbReference type="Gene3D" id="3.40.50.12780">
    <property type="entry name" value="N-terminal domain of ligase-like"/>
    <property type="match status" value="1"/>
</dbReference>
<protein>
    <submittedName>
        <fullName evidence="4">Benzoate--CoA ligase</fullName>
    </submittedName>
</protein>
<dbReference type="Pfam" id="PF13193">
    <property type="entry name" value="AMP-binding_C"/>
    <property type="match status" value="1"/>
</dbReference>
<dbReference type="RefSeq" id="WP_071971669.1">
    <property type="nucleotide sequence ID" value="NZ_CP018076.1"/>
</dbReference>
<gene>
    <name evidence="4" type="ORF">BOO69_07845</name>
</gene>
<dbReference type="InterPro" id="IPR000873">
    <property type="entry name" value="AMP-dep_synth/lig_dom"/>
</dbReference>
<dbReference type="AlphaFoldDB" id="A0A1J0WG96"/>
<keyword evidence="1 4" id="KW-0436">Ligase</keyword>
<dbReference type="STRING" id="1917485.BOO69_07845"/>
<dbReference type="SUPFAM" id="SSF56801">
    <property type="entry name" value="Acetyl-CoA synthetase-like"/>
    <property type="match status" value="1"/>
</dbReference>
<evidence type="ECO:0000259" key="3">
    <source>
        <dbReference type="Pfam" id="PF13193"/>
    </source>
</evidence>
<dbReference type="GO" id="GO:0016878">
    <property type="term" value="F:acid-thiol ligase activity"/>
    <property type="evidence" value="ECO:0007669"/>
    <property type="project" value="TreeGrafter"/>
</dbReference>
<dbReference type="OrthoDB" id="9803968at2"/>
<dbReference type="Gene3D" id="3.30.300.30">
    <property type="match status" value="1"/>
</dbReference>
<evidence type="ECO:0000256" key="1">
    <source>
        <dbReference type="ARBA" id="ARBA00022598"/>
    </source>
</evidence>
<proteinExistence type="predicted"/>
<name>A0A1J0WG96_9RHOB</name>
<reference evidence="4 5" key="1">
    <citation type="submission" date="2016-11" db="EMBL/GenBank/DDBJ databases">
        <title>Complete genome sequence of Sulfitobacter sp. AM1-D1, a toxic bacteria associated with marine dinoflagellate Alexandrium minutum in East China Sea.</title>
        <authorList>
            <person name="Yang Q."/>
            <person name="Zhang X."/>
            <person name="Tian X."/>
        </authorList>
    </citation>
    <scope>NUCLEOTIDE SEQUENCE [LARGE SCALE GENOMIC DNA]</scope>
    <source>
        <strain evidence="4 5">AM1-D1</strain>
    </source>
</reference>
<dbReference type="GO" id="GO:0044550">
    <property type="term" value="P:secondary metabolite biosynthetic process"/>
    <property type="evidence" value="ECO:0007669"/>
    <property type="project" value="TreeGrafter"/>
</dbReference>
<feature type="domain" description="AMP-dependent synthetase/ligase" evidence="2">
    <location>
        <begin position="20"/>
        <end position="360"/>
    </location>
</feature>
<dbReference type="KEGG" id="suam:BOO69_07845"/>
<evidence type="ECO:0000259" key="2">
    <source>
        <dbReference type="Pfam" id="PF00501"/>
    </source>
</evidence>
<dbReference type="InterPro" id="IPR042099">
    <property type="entry name" value="ANL_N_sf"/>
</dbReference>
<dbReference type="InterPro" id="IPR025110">
    <property type="entry name" value="AMP-bd_C"/>
</dbReference>
<evidence type="ECO:0000313" key="5">
    <source>
        <dbReference type="Proteomes" id="UP000181897"/>
    </source>
</evidence>
<evidence type="ECO:0000313" key="4">
    <source>
        <dbReference type="EMBL" id="APE43337.1"/>
    </source>
</evidence>
<keyword evidence="5" id="KW-1185">Reference proteome</keyword>
<organism evidence="4 5">
    <name type="scientific">Sulfitobacter alexandrii</name>
    <dbReference type="NCBI Taxonomy" id="1917485"/>
    <lineage>
        <taxon>Bacteria</taxon>
        <taxon>Pseudomonadati</taxon>
        <taxon>Pseudomonadota</taxon>
        <taxon>Alphaproteobacteria</taxon>
        <taxon>Rhodobacterales</taxon>
        <taxon>Roseobacteraceae</taxon>
        <taxon>Sulfitobacter</taxon>
    </lineage>
</organism>
<sequence length="504" mass="53476">MTDDTLESGFNLARYVLRAGRDAPDKVALSLLRPDAREDWSFARLRAAVRGTGTGLLQAGLAPGDVVLMRLGNTPDFPIAYLGALAAGLVPVPTAAALTEAEVAKLLPGLAPAAILHDPSVPCPPHGARIGLDALRAMRDLPAVDWHLGPADRPGYIIYTSGTSGQPTAVLHAHRAILARRMMFDGWYGLRADDRMLHAGAFNWTYTLGTGLMDPWTRGATALIPAPGTPAQDLPALMARHGATLFAAAPGVYRQMLKTPRKLDLPRLRHGLSAGEKLSPAVRTAWETATGTPVFEAFGMSECSTFISGCPEHPAAAGALGRPQPGRKVAILAEDGVAETGTPGTIAIHRSDPGLMLGYLGAPEQTAARYRGDWFLTGDQGVMDADGQVTYLGRQDDMMNAGGFRVSPLEVEAALADAPGVTGIAATEIEVKPGVSVIAAFYTSANPLDDATLGRYAEERLARYKRPRLYIRVGALPTGANGKLLRRKLRKDYEARKDAGTDQA</sequence>
<dbReference type="InterPro" id="IPR045851">
    <property type="entry name" value="AMP-bd_C_sf"/>
</dbReference>
<dbReference type="Proteomes" id="UP000181897">
    <property type="component" value="Chromosome"/>
</dbReference>